<feature type="coiled-coil region" evidence="1">
    <location>
        <begin position="85"/>
        <end position="112"/>
    </location>
</feature>
<comment type="caution">
    <text evidence="2">The sequence shown here is derived from an EMBL/GenBank/DDBJ whole genome shotgun (WGS) entry which is preliminary data.</text>
</comment>
<organism evidence="2 3">
    <name type="scientific">Funneliformis geosporum</name>
    <dbReference type="NCBI Taxonomy" id="1117311"/>
    <lineage>
        <taxon>Eukaryota</taxon>
        <taxon>Fungi</taxon>
        <taxon>Fungi incertae sedis</taxon>
        <taxon>Mucoromycota</taxon>
        <taxon>Glomeromycotina</taxon>
        <taxon>Glomeromycetes</taxon>
        <taxon>Glomerales</taxon>
        <taxon>Glomeraceae</taxon>
        <taxon>Funneliformis</taxon>
    </lineage>
</organism>
<evidence type="ECO:0000313" key="2">
    <source>
        <dbReference type="EMBL" id="CAI2188672.1"/>
    </source>
</evidence>
<evidence type="ECO:0000256" key="1">
    <source>
        <dbReference type="SAM" id="Coils"/>
    </source>
</evidence>
<protein>
    <submittedName>
        <fullName evidence="2">1510_t:CDS:1</fullName>
    </submittedName>
</protein>
<keyword evidence="1" id="KW-0175">Coiled coil</keyword>
<reference evidence="2" key="1">
    <citation type="submission" date="2022-08" db="EMBL/GenBank/DDBJ databases">
        <authorList>
            <person name="Kallberg Y."/>
            <person name="Tangrot J."/>
            <person name="Rosling A."/>
        </authorList>
    </citation>
    <scope>NUCLEOTIDE SEQUENCE</scope>
    <source>
        <strain evidence="2">Wild A</strain>
    </source>
</reference>
<evidence type="ECO:0000313" key="3">
    <source>
        <dbReference type="Proteomes" id="UP001153678"/>
    </source>
</evidence>
<keyword evidence="3" id="KW-1185">Reference proteome</keyword>
<dbReference type="EMBL" id="CAMKVN010005338">
    <property type="protein sequence ID" value="CAI2188672.1"/>
    <property type="molecule type" value="Genomic_DNA"/>
</dbReference>
<name>A0A9W4T1U4_9GLOM</name>
<proteinExistence type="predicted"/>
<sequence length="168" mass="19262">MRGQGMGTLIKSPIQSENVKLHYDFCSDLSIKASYEQAFTYQPKFVIFEVSSRGRNNVTYAVNKEDNSVRIPTDITMFPYDQEAAEKMYAEAKDAEGNLDKYKVQEESREAELLPNLFSNFLKKLLGGKTYLVVGCREQLLASERLGYYTHSETSEEKLFTKDPQIQE</sequence>
<dbReference type="Proteomes" id="UP001153678">
    <property type="component" value="Unassembled WGS sequence"/>
</dbReference>
<gene>
    <name evidence="2" type="ORF">FWILDA_LOCUS13697</name>
</gene>
<dbReference type="AlphaFoldDB" id="A0A9W4T1U4"/>
<dbReference type="OrthoDB" id="2487793at2759"/>
<accession>A0A9W4T1U4</accession>